<keyword evidence="2" id="KW-1003">Cell membrane</keyword>
<dbReference type="Proteomes" id="UP000427769">
    <property type="component" value="Chromosome"/>
</dbReference>
<dbReference type="InterPro" id="IPR017871">
    <property type="entry name" value="ABC_transporter-like_CS"/>
</dbReference>
<reference evidence="9 10" key="1">
    <citation type="submission" date="2019-11" db="EMBL/GenBank/DDBJ databases">
        <title>Comparative genomics of hydrocarbon-degrading Desulfosarcina strains.</title>
        <authorList>
            <person name="Watanabe M."/>
            <person name="Kojima H."/>
            <person name="Fukui M."/>
        </authorList>
    </citation>
    <scope>NUCLEOTIDE SEQUENCE [LARGE SCALE GENOMIC DNA]</scope>
    <source>
        <strain evidence="9 10">PP31</strain>
    </source>
</reference>
<name>A0A5K7ZB86_9BACT</name>
<proteinExistence type="predicted"/>
<dbReference type="SMART" id="SM00382">
    <property type="entry name" value="AAA"/>
    <property type="match status" value="1"/>
</dbReference>
<evidence type="ECO:0000256" key="7">
    <source>
        <dbReference type="ARBA" id="ARBA00023136"/>
    </source>
</evidence>
<dbReference type="PROSITE" id="PS00211">
    <property type="entry name" value="ABC_TRANSPORTER_1"/>
    <property type="match status" value="1"/>
</dbReference>
<dbReference type="GO" id="GO:0016887">
    <property type="term" value="F:ATP hydrolysis activity"/>
    <property type="evidence" value="ECO:0007669"/>
    <property type="project" value="InterPro"/>
</dbReference>
<dbReference type="GO" id="GO:0005524">
    <property type="term" value="F:ATP binding"/>
    <property type="evidence" value="ECO:0007669"/>
    <property type="project" value="UniProtKB-KW"/>
</dbReference>
<dbReference type="Pfam" id="PF00005">
    <property type="entry name" value="ABC_tran"/>
    <property type="match status" value="1"/>
</dbReference>
<keyword evidence="10" id="KW-1185">Reference proteome</keyword>
<evidence type="ECO:0000256" key="3">
    <source>
        <dbReference type="ARBA" id="ARBA00022519"/>
    </source>
</evidence>
<dbReference type="GO" id="GO:0015697">
    <property type="term" value="P:quaternary ammonium group transport"/>
    <property type="evidence" value="ECO:0007669"/>
    <property type="project" value="UniProtKB-ARBA"/>
</dbReference>
<feature type="domain" description="ABC transporter" evidence="8">
    <location>
        <begin position="27"/>
        <end position="257"/>
    </location>
</feature>
<dbReference type="PANTHER" id="PTHR42781">
    <property type="entry name" value="SPERMIDINE/PUTRESCINE IMPORT ATP-BINDING PROTEIN POTA"/>
    <property type="match status" value="1"/>
</dbReference>
<dbReference type="InterPro" id="IPR050093">
    <property type="entry name" value="ABC_SmlMolc_Importer"/>
</dbReference>
<evidence type="ECO:0000313" key="10">
    <source>
        <dbReference type="Proteomes" id="UP000427769"/>
    </source>
</evidence>
<keyword evidence="1" id="KW-0813">Transport</keyword>
<evidence type="ECO:0000256" key="5">
    <source>
        <dbReference type="ARBA" id="ARBA00022840"/>
    </source>
</evidence>
<dbReference type="FunFam" id="3.40.50.300:FF:000425">
    <property type="entry name" value="Probable ABC transporter, ATP-binding subunit"/>
    <property type="match status" value="1"/>
</dbReference>
<organism evidence="9 10">
    <name type="scientific">Desulfosarcina widdelii</name>
    <dbReference type="NCBI Taxonomy" id="947919"/>
    <lineage>
        <taxon>Bacteria</taxon>
        <taxon>Pseudomonadati</taxon>
        <taxon>Thermodesulfobacteriota</taxon>
        <taxon>Desulfobacteria</taxon>
        <taxon>Desulfobacterales</taxon>
        <taxon>Desulfosarcinaceae</taxon>
        <taxon>Desulfosarcina</taxon>
    </lineage>
</organism>
<dbReference type="Gene3D" id="3.40.50.300">
    <property type="entry name" value="P-loop containing nucleotide triphosphate hydrolases"/>
    <property type="match status" value="1"/>
</dbReference>
<dbReference type="SUPFAM" id="SSF52540">
    <property type="entry name" value="P-loop containing nucleoside triphosphate hydrolases"/>
    <property type="match status" value="1"/>
</dbReference>
<evidence type="ECO:0000259" key="8">
    <source>
        <dbReference type="PROSITE" id="PS50893"/>
    </source>
</evidence>
<dbReference type="SUPFAM" id="SSF50331">
    <property type="entry name" value="MOP-like"/>
    <property type="match status" value="1"/>
</dbReference>
<keyword evidence="3" id="KW-0997">Cell inner membrane</keyword>
<protein>
    <submittedName>
        <fullName evidence="9">Fe(3+) ions import ATP-binding protein FbpC</fullName>
    </submittedName>
</protein>
<dbReference type="InterPro" id="IPR003593">
    <property type="entry name" value="AAA+_ATPase"/>
</dbReference>
<gene>
    <name evidence="9" type="primary">fbpC</name>
    <name evidence="9" type="ORF">DSCW_57750</name>
</gene>
<dbReference type="InterPro" id="IPR027417">
    <property type="entry name" value="P-loop_NTPase"/>
</dbReference>
<dbReference type="PROSITE" id="PS50893">
    <property type="entry name" value="ABC_TRANSPORTER_2"/>
    <property type="match status" value="1"/>
</dbReference>
<keyword evidence="7" id="KW-0472">Membrane</keyword>
<dbReference type="InterPro" id="IPR017666">
    <property type="entry name" value="AminoethylPonate_ABC_PhnT2"/>
</dbReference>
<evidence type="ECO:0000256" key="1">
    <source>
        <dbReference type="ARBA" id="ARBA00022448"/>
    </source>
</evidence>
<keyword evidence="4" id="KW-0547">Nucleotide-binding</keyword>
<dbReference type="Gene3D" id="2.40.50.100">
    <property type="match status" value="1"/>
</dbReference>
<dbReference type="InterPro" id="IPR008995">
    <property type="entry name" value="Mo/tungstate-bd_C_term_dom"/>
</dbReference>
<evidence type="ECO:0000256" key="6">
    <source>
        <dbReference type="ARBA" id="ARBA00022967"/>
    </source>
</evidence>
<keyword evidence="5 9" id="KW-0067">ATP-binding</keyword>
<keyword evidence="6" id="KW-1278">Translocase</keyword>
<accession>A0A5K7ZB86</accession>
<dbReference type="InterPro" id="IPR003439">
    <property type="entry name" value="ABC_transporter-like_ATP-bd"/>
</dbReference>
<dbReference type="AlphaFoldDB" id="A0A5K7ZB86"/>
<dbReference type="KEGG" id="dwd:DSCW_57750"/>
<evidence type="ECO:0000256" key="2">
    <source>
        <dbReference type="ARBA" id="ARBA00022475"/>
    </source>
</evidence>
<evidence type="ECO:0000256" key="4">
    <source>
        <dbReference type="ARBA" id="ARBA00022741"/>
    </source>
</evidence>
<dbReference type="NCBIfam" id="TIGR03265">
    <property type="entry name" value="PhnT2"/>
    <property type="match status" value="1"/>
</dbReference>
<evidence type="ECO:0000313" key="9">
    <source>
        <dbReference type="EMBL" id="BBO78358.1"/>
    </source>
</evidence>
<sequence>MSLHNQRQPTKDLKPKRTTMNANPVYLTVRDVSKNFGNFTALADVSFEARRGEFLSILGPSGCGKTTLLRVVAGLEKQTRGKVFIENRDVSALPVSKRNVGIVFQSYALFPNLTARENIAYGLRSQGKSRQDIRQQVDGLLDLVGLRGMGRKHPAKLSGGQQQRVALARAIAVSPDLLLLDEPLSALDAKVRIKLRSEIRQLQQRLGITTIMVTHDQEEALTMADRILVIDRGRLVQDGSPNQVYDRPATPFVANFIGAMNFIEGAEKIDSGVYGIGKTRFAVTGENGTSRLPAGSRVTIAIRPEDVMLRHDPTAINLLETRVAGMEYRGSLFRIDLSWPATLDKAATITADVPAETVRRLDIVPEKPLSVYLPVDRLRVYSVTDG</sequence>
<dbReference type="PANTHER" id="PTHR42781:SF5">
    <property type="entry name" value="PUTRESCINE TRANSPORT ATP-BINDING PROTEIN POTG"/>
    <property type="match status" value="1"/>
</dbReference>
<dbReference type="EMBL" id="AP021875">
    <property type="protein sequence ID" value="BBO78358.1"/>
    <property type="molecule type" value="Genomic_DNA"/>
</dbReference>